<dbReference type="InterPro" id="IPR050401">
    <property type="entry name" value="Cyclic_nucleotide_synthase"/>
</dbReference>
<dbReference type="PROSITE" id="PS50125">
    <property type="entry name" value="GUANYLATE_CYCLASE_2"/>
    <property type="match status" value="1"/>
</dbReference>
<dbReference type="RefSeq" id="XP_068360186.1">
    <property type="nucleotide sequence ID" value="XM_068503904.1"/>
</dbReference>
<dbReference type="Pfam" id="PF13426">
    <property type="entry name" value="PAS_9"/>
    <property type="match status" value="1"/>
</dbReference>
<dbReference type="GO" id="GO:0001653">
    <property type="term" value="F:peptide receptor activity"/>
    <property type="evidence" value="ECO:0007669"/>
    <property type="project" value="TreeGrafter"/>
</dbReference>
<dbReference type="VEuPathDB" id="TrichDB:TRFO_24694"/>
<dbReference type="Proteomes" id="UP000179807">
    <property type="component" value="Unassembled WGS sequence"/>
</dbReference>
<accession>A0A1J4K7S1</accession>
<evidence type="ECO:0000256" key="7">
    <source>
        <dbReference type="SAM" id="MobiDB-lite"/>
    </source>
</evidence>
<dbReference type="SMART" id="SM00044">
    <property type="entry name" value="CYCc"/>
    <property type="match status" value="1"/>
</dbReference>
<dbReference type="PANTHER" id="PTHR11920">
    <property type="entry name" value="GUANYLYL CYCLASE"/>
    <property type="match status" value="1"/>
</dbReference>
<dbReference type="CDD" id="cd00130">
    <property type="entry name" value="PAS"/>
    <property type="match status" value="1"/>
</dbReference>
<dbReference type="PROSITE" id="PS50112">
    <property type="entry name" value="PAS"/>
    <property type="match status" value="1"/>
</dbReference>
<evidence type="ECO:0000259" key="9">
    <source>
        <dbReference type="PROSITE" id="PS50112"/>
    </source>
</evidence>
<protein>
    <submittedName>
        <fullName evidence="11">Guanylate cyclase</fullName>
    </submittedName>
</protein>
<keyword evidence="5 8" id="KW-0472">Membrane</keyword>
<dbReference type="PANTHER" id="PTHR11920:SF335">
    <property type="entry name" value="GUANYLATE CYCLASE"/>
    <property type="match status" value="1"/>
</dbReference>
<feature type="domain" description="PAS" evidence="9">
    <location>
        <begin position="342"/>
        <end position="417"/>
    </location>
</feature>
<gene>
    <name evidence="11" type="ORF">TRFO_24694</name>
</gene>
<proteinExistence type="predicted"/>
<dbReference type="GO" id="GO:0004016">
    <property type="term" value="F:adenylate cyclase activity"/>
    <property type="evidence" value="ECO:0007669"/>
    <property type="project" value="TreeGrafter"/>
</dbReference>
<evidence type="ECO:0000256" key="8">
    <source>
        <dbReference type="SAM" id="Phobius"/>
    </source>
</evidence>
<dbReference type="GO" id="GO:0004383">
    <property type="term" value="F:guanylate cyclase activity"/>
    <property type="evidence" value="ECO:0007669"/>
    <property type="project" value="TreeGrafter"/>
</dbReference>
<dbReference type="OrthoDB" id="302535at2759"/>
<comment type="subcellular location">
    <subcellularLocation>
        <location evidence="1">Membrane</location>
    </subcellularLocation>
</comment>
<evidence type="ECO:0000259" key="10">
    <source>
        <dbReference type="PROSITE" id="PS50125"/>
    </source>
</evidence>
<dbReference type="CDD" id="cd07302">
    <property type="entry name" value="CHD"/>
    <property type="match status" value="1"/>
</dbReference>
<dbReference type="SUPFAM" id="SSF55073">
    <property type="entry name" value="Nucleotide cyclase"/>
    <property type="match status" value="1"/>
</dbReference>
<sequence length="735" mass="81615">MKYLIIIIPIVMFCISAMPSCIFVLLFNNELKSLPVMFRELDASARKAAAGSLASPNDEVGEVKNTKESKESINASMCSSIFITFIINLAPIALILGEIFYSKDLNERFGILHGWLYYGSSRAPQLAEITMNSVLSILALTGLNARFVNYTEQFNAIQTKLDQLIENNDALLRGKGDLPPCFEYDSGIDSIHYTDVCTIDDNSSAGTHDAYRCASLNQNIITFQGFVNEILKKIDLFTSLDSDVMYHLIHISNNHMFQKIMASSDRIAEVSVEKYDSAMNVLMVFLICGLILSIFILVCMFCITKKMNGEYSAALVLIRRVQPQSIITDSHLTNYLLNKESQKNNFEMTLSNAVIFNSDDSIICLSKAGIIEIVNPAVTKLLGFTPEQLLGQPTTTLLAHESTDVVMNQLDLMRNGQSTNVYEDHIICTTDNDTQIPCHITILGIKNETDDSISSIVIILHDETDALDKQKEAEEAKRTQEAEEAKRTQEAEEAKRTQEAEEAKKQSENLLYQILPQDIVLRLNQGEVDISFTVPSASIIFIDIVRFSEYMATLTPQQTMTNLSQIFASIDVTGSKYPLLTKIKLIGDVYMAATGLFSPDDQPKNHAEAIIKFGLDALNELDDLNMKLNSNLAVRIGVNSGGPILAGVLGTDKPVFDIIGDTINVASRLQSTCVPGQVQISQATYDLVHDMDFFIEPRGEVFLKGKGKQQAYLVKPKIASVFKSTDYEFSDQAKE</sequence>
<feature type="region of interest" description="Disordered" evidence="7">
    <location>
        <begin position="470"/>
        <end position="503"/>
    </location>
</feature>
<dbReference type="NCBIfam" id="TIGR00229">
    <property type="entry name" value="sensory_box"/>
    <property type="match status" value="1"/>
</dbReference>
<keyword evidence="4 8" id="KW-1133">Transmembrane helix</keyword>
<comment type="caution">
    <text evidence="11">The sequence shown here is derived from an EMBL/GenBank/DDBJ whole genome shotgun (WGS) entry which is preliminary data.</text>
</comment>
<dbReference type="GeneID" id="94838608"/>
<keyword evidence="3" id="KW-0547">Nucleotide-binding</keyword>
<dbReference type="InterPro" id="IPR000014">
    <property type="entry name" value="PAS"/>
</dbReference>
<feature type="transmembrane region" description="Helical" evidence="8">
    <location>
        <begin position="77"/>
        <end position="101"/>
    </location>
</feature>
<evidence type="ECO:0000256" key="3">
    <source>
        <dbReference type="ARBA" id="ARBA00022741"/>
    </source>
</evidence>
<dbReference type="InterPro" id="IPR029787">
    <property type="entry name" value="Nucleotide_cyclase"/>
</dbReference>
<dbReference type="SMART" id="SM00091">
    <property type="entry name" value="PAS"/>
    <property type="match status" value="1"/>
</dbReference>
<dbReference type="GO" id="GO:0005886">
    <property type="term" value="C:plasma membrane"/>
    <property type="evidence" value="ECO:0007669"/>
    <property type="project" value="TreeGrafter"/>
</dbReference>
<organism evidence="11 12">
    <name type="scientific">Tritrichomonas foetus</name>
    <dbReference type="NCBI Taxonomy" id="1144522"/>
    <lineage>
        <taxon>Eukaryota</taxon>
        <taxon>Metamonada</taxon>
        <taxon>Parabasalia</taxon>
        <taxon>Tritrichomonadida</taxon>
        <taxon>Tritrichomonadidae</taxon>
        <taxon>Tritrichomonas</taxon>
    </lineage>
</organism>
<evidence type="ECO:0000313" key="12">
    <source>
        <dbReference type="Proteomes" id="UP000179807"/>
    </source>
</evidence>
<evidence type="ECO:0000256" key="4">
    <source>
        <dbReference type="ARBA" id="ARBA00022989"/>
    </source>
</evidence>
<dbReference type="Gene3D" id="3.30.70.1230">
    <property type="entry name" value="Nucleotide cyclase"/>
    <property type="match status" value="1"/>
</dbReference>
<dbReference type="EMBL" id="MLAK01000706">
    <property type="protein sequence ID" value="OHT07050.1"/>
    <property type="molecule type" value="Genomic_DNA"/>
</dbReference>
<feature type="transmembrane region" description="Helical" evidence="8">
    <location>
        <begin position="6"/>
        <end position="27"/>
    </location>
</feature>
<dbReference type="GO" id="GO:0035556">
    <property type="term" value="P:intracellular signal transduction"/>
    <property type="evidence" value="ECO:0007669"/>
    <property type="project" value="InterPro"/>
</dbReference>
<dbReference type="GO" id="GO:0000166">
    <property type="term" value="F:nucleotide binding"/>
    <property type="evidence" value="ECO:0007669"/>
    <property type="project" value="UniProtKB-KW"/>
</dbReference>
<evidence type="ECO:0000256" key="1">
    <source>
        <dbReference type="ARBA" id="ARBA00004370"/>
    </source>
</evidence>
<dbReference type="SUPFAM" id="SSF55785">
    <property type="entry name" value="PYP-like sensor domain (PAS domain)"/>
    <property type="match status" value="1"/>
</dbReference>
<evidence type="ECO:0000313" key="11">
    <source>
        <dbReference type="EMBL" id="OHT07050.1"/>
    </source>
</evidence>
<reference evidence="11" key="1">
    <citation type="submission" date="2016-10" db="EMBL/GenBank/DDBJ databases">
        <authorList>
            <person name="Benchimol M."/>
            <person name="Almeida L.G."/>
            <person name="Vasconcelos A.T."/>
            <person name="Perreira-Neves A."/>
            <person name="Rosa I.A."/>
            <person name="Tasca T."/>
            <person name="Bogo M.R."/>
            <person name="de Souza W."/>
        </authorList>
    </citation>
    <scope>NUCLEOTIDE SEQUENCE [LARGE SCALE GENOMIC DNA]</scope>
    <source>
        <strain evidence="11">K</strain>
    </source>
</reference>
<keyword evidence="12" id="KW-1185">Reference proteome</keyword>
<evidence type="ECO:0000256" key="5">
    <source>
        <dbReference type="ARBA" id="ARBA00023136"/>
    </source>
</evidence>
<keyword evidence="2 8" id="KW-0812">Transmembrane</keyword>
<dbReference type="AlphaFoldDB" id="A0A1J4K7S1"/>
<evidence type="ECO:0000256" key="6">
    <source>
        <dbReference type="ARBA" id="ARBA00023239"/>
    </source>
</evidence>
<dbReference type="Pfam" id="PF00211">
    <property type="entry name" value="Guanylate_cyc"/>
    <property type="match status" value="1"/>
</dbReference>
<dbReference type="GO" id="GO:0007168">
    <property type="term" value="P:receptor guanylyl cyclase signaling pathway"/>
    <property type="evidence" value="ECO:0007669"/>
    <property type="project" value="TreeGrafter"/>
</dbReference>
<feature type="domain" description="Guanylate cyclase" evidence="10">
    <location>
        <begin position="538"/>
        <end position="670"/>
    </location>
</feature>
<name>A0A1J4K7S1_9EUKA</name>
<feature type="transmembrane region" description="Helical" evidence="8">
    <location>
        <begin position="281"/>
        <end position="303"/>
    </location>
</feature>
<keyword evidence="6" id="KW-0456">Lyase</keyword>
<dbReference type="InterPro" id="IPR001054">
    <property type="entry name" value="A/G_cyclase"/>
</dbReference>
<dbReference type="InterPro" id="IPR035965">
    <property type="entry name" value="PAS-like_dom_sf"/>
</dbReference>
<evidence type="ECO:0000256" key="2">
    <source>
        <dbReference type="ARBA" id="ARBA00022692"/>
    </source>
</evidence>
<dbReference type="Gene3D" id="3.30.450.20">
    <property type="entry name" value="PAS domain"/>
    <property type="match status" value="1"/>
</dbReference>